<dbReference type="GO" id="GO:0005524">
    <property type="term" value="F:ATP binding"/>
    <property type="evidence" value="ECO:0007669"/>
    <property type="project" value="UniProtKB-KW"/>
</dbReference>
<dbReference type="Gene3D" id="3.30.200.20">
    <property type="entry name" value="Phosphorylase Kinase, domain 1"/>
    <property type="match status" value="1"/>
</dbReference>
<organism evidence="7">
    <name type="scientific">marine sediment metagenome</name>
    <dbReference type="NCBI Taxonomy" id="412755"/>
    <lineage>
        <taxon>unclassified sequences</taxon>
        <taxon>metagenomes</taxon>
        <taxon>ecological metagenomes</taxon>
    </lineage>
</organism>
<evidence type="ECO:0000313" key="7">
    <source>
        <dbReference type="EMBL" id="GAH10191.1"/>
    </source>
</evidence>
<dbReference type="SUPFAM" id="SSF56112">
    <property type="entry name" value="Protein kinase-like (PK-like)"/>
    <property type="match status" value="1"/>
</dbReference>
<evidence type="ECO:0000256" key="1">
    <source>
        <dbReference type="ARBA" id="ARBA00022527"/>
    </source>
</evidence>
<dbReference type="Pfam" id="PF00069">
    <property type="entry name" value="Pkinase"/>
    <property type="match status" value="1"/>
</dbReference>
<dbReference type="GO" id="GO:0004674">
    <property type="term" value="F:protein serine/threonine kinase activity"/>
    <property type="evidence" value="ECO:0007669"/>
    <property type="project" value="UniProtKB-KW"/>
</dbReference>
<evidence type="ECO:0000256" key="2">
    <source>
        <dbReference type="ARBA" id="ARBA00022679"/>
    </source>
</evidence>
<dbReference type="PROSITE" id="PS50011">
    <property type="entry name" value="PROTEIN_KINASE_DOM"/>
    <property type="match status" value="1"/>
</dbReference>
<name>X1CP28_9ZZZZ</name>
<dbReference type="PROSITE" id="PS00107">
    <property type="entry name" value="PROTEIN_KINASE_ATP"/>
    <property type="match status" value="1"/>
</dbReference>
<keyword evidence="1" id="KW-0723">Serine/threonine-protein kinase</keyword>
<keyword evidence="5" id="KW-0067">ATP-binding</keyword>
<keyword evidence="3" id="KW-0547">Nucleotide-binding</keyword>
<keyword evidence="2" id="KW-0808">Transferase</keyword>
<feature type="domain" description="Protein kinase" evidence="6">
    <location>
        <begin position="12"/>
        <end position="102"/>
    </location>
</feature>
<dbReference type="PANTHER" id="PTHR43289">
    <property type="entry name" value="MITOGEN-ACTIVATED PROTEIN KINASE KINASE KINASE 20-RELATED"/>
    <property type="match status" value="1"/>
</dbReference>
<dbReference type="AlphaFoldDB" id="X1CP28"/>
<dbReference type="InterPro" id="IPR017441">
    <property type="entry name" value="Protein_kinase_ATP_BS"/>
</dbReference>
<evidence type="ECO:0000259" key="6">
    <source>
        <dbReference type="PROSITE" id="PS50011"/>
    </source>
</evidence>
<dbReference type="FunFam" id="3.30.200.20:FF:000035">
    <property type="entry name" value="Serine/threonine protein kinase Stk1"/>
    <property type="match status" value="1"/>
</dbReference>
<accession>X1CP28</accession>
<proteinExistence type="predicted"/>
<comment type="caution">
    <text evidence="7">The sequence shown here is derived from an EMBL/GenBank/DDBJ whole genome shotgun (WGS) entry which is preliminary data.</text>
</comment>
<dbReference type="EMBL" id="BART01032367">
    <property type="protein sequence ID" value="GAH10191.1"/>
    <property type="molecule type" value="Genomic_DNA"/>
</dbReference>
<gene>
    <name evidence="7" type="ORF">S01H4_55958</name>
</gene>
<evidence type="ECO:0000256" key="4">
    <source>
        <dbReference type="ARBA" id="ARBA00022777"/>
    </source>
</evidence>
<dbReference type="InterPro" id="IPR011009">
    <property type="entry name" value="Kinase-like_dom_sf"/>
</dbReference>
<protein>
    <recommendedName>
        <fullName evidence="6">Protein kinase domain-containing protein</fullName>
    </recommendedName>
</protein>
<evidence type="ECO:0000256" key="3">
    <source>
        <dbReference type="ARBA" id="ARBA00022741"/>
    </source>
</evidence>
<evidence type="ECO:0000256" key="5">
    <source>
        <dbReference type="ARBA" id="ARBA00022840"/>
    </source>
</evidence>
<keyword evidence="4" id="KW-0418">Kinase</keyword>
<dbReference type="PANTHER" id="PTHR43289:SF6">
    <property type="entry name" value="SERINE_THREONINE-PROTEIN KINASE NEKL-3"/>
    <property type="match status" value="1"/>
</dbReference>
<reference evidence="7" key="1">
    <citation type="journal article" date="2014" name="Front. Microbiol.">
        <title>High frequency of phylogenetically diverse reductive dehalogenase-homologous genes in deep subseafloor sedimentary metagenomes.</title>
        <authorList>
            <person name="Kawai M."/>
            <person name="Futagami T."/>
            <person name="Toyoda A."/>
            <person name="Takaki Y."/>
            <person name="Nishi S."/>
            <person name="Hori S."/>
            <person name="Arai W."/>
            <person name="Tsubouchi T."/>
            <person name="Morono Y."/>
            <person name="Uchiyama I."/>
            <person name="Ito T."/>
            <person name="Fujiyama A."/>
            <person name="Inagaki F."/>
            <person name="Takami H."/>
        </authorList>
    </citation>
    <scope>NUCLEOTIDE SEQUENCE</scope>
    <source>
        <strain evidence="7">Expedition CK06-06</strain>
    </source>
</reference>
<sequence>MATLDGKMVGKYQVLERLGQGGMAEVYKAYHPRLDRYVAIKVLHSYLATGEEFLARFEREARAVAALRHPHIVQVYDFDVEDGAYYMVMEFVERHSASNKLI</sequence>
<dbReference type="InterPro" id="IPR000719">
    <property type="entry name" value="Prot_kinase_dom"/>
</dbReference>